<keyword evidence="4 7" id="KW-0812">Transmembrane</keyword>
<keyword evidence="3 7" id="KW-0813">Transport</keyword>
<feature type="transmembrane region" description="Helical" evidence="7">
    <location>
        <begin position="114"/>
        <end position="137"/>
    </location>
</feature>
<dbReference type="STRING" id="1036612.A0A1L9TU34"/>
<evidence type="ECO:0000256" key="6">
    <source>
        <dbReference type="ARBA" id="ARBA00023136"/>
    </source>
</evidence>
<comment type="caution">
    <text evidence="7">Lacks conserved residue(s) required for the propagation of feature annotation.</text>
</comment>
<name>A0A1L9TU34_9EURO</name>
<dbReference type="PANTHER" id="PTHR11660:SF57">
    <property type="entry name" value="SOLUTE CARRIER FAMILY 40 MEMBER"/>
    <property type="match status" value="1"/>
</dbReference>
<gene>
    <name evidence="8" type="ORF">ASPSYDRAFT_129733</name>
</gene>
<dbReference type="Pfam" id="PF06963">
    <property type="entry name" value="FPN1"/>
    <property type="match status" value="1"/>
</dbReference>
<dbReference type="GeneID" id="63756614"/>
<feature type="transmembrane region" description="Helical" evidence="7">
    <location>
        <begin position="143"/>
        <end position="165"/>
    </location>
</feature>
<dbReference type="CDD" id="cd17480">
    <property type="entry name" value="MFS_SLC40A1_like"/>
    <property type="match status" value="1"/>
</dbReference>
<dbReference type="GO" id="GO:0005381">
    <property type="term" value="F:iron ion transmembrane transporter activity"/>
    <property type="evidence" value="ECO:0007669"/>
    <property type="project" value="UniProtKB-UniRule"/>
</dbReference>
<keyword evidence="7" id="KW-0406">Ion transport</keyword>
<evidence type="ECO:0000313" key="8">
    <source>
        <dbReference type="EMBL" id="OJJ62947.1"/>
    </source>
</evidence>
<comment type="similarity">
    <text evidence="2 7">Belongs to the ferroportin (FP) (TC 2.A.100) family. SLC40A subfamily.</text>
</comment>
<feature type="transmembrane region" description="Helical" evidence="7">
    <location>
        <begin position="325"/>
        <end position="346"/>
    </location>
</feature>
<evidence type="ECO:0000256" key="2">
    <source>
        <dbReference type="ARBA" id="ARBA00006279"/>
    </source>
</evidence>
<dbReference type="RefSeq" id="XP_040706753.1">
    <property type="nucleotide sequence ID" value="XM_040840541.1"/>
</dbReference>
<dbReference type="GO" id="GO:0016020">
    <property type="term" value="C:membrane"/>
    <property type="evidence" value="ECO:0007669"/>
    <property type="project" value="UniProtKB-SubCell"/>
</dbReference>
<dbReference type="VEuPathDB" id="FungiDB:ASPSYDRAFT_129733"/>
<dbReference type="EMBL" id="KV878583">
    <property type="protein sequence ID" value="OJJ62947.1"/>
    <property type="molecule type" value="Genomic_DNA"/>
</dbReference>
<feature type="transmembrane region" description="Helical" evidence="7">
    <location>
        <begin position="58"/>
        <end position="76"/>
    </location>
</feature>
<evidence type="ECO:0000256" key="1">
    <source>
        <dbReference type="ARBA" id="ARBA00004141"/>
    </source>
</evidence>
<dbReference type="InterPro" id="IPR036259">
    <property type="entry name" value="MFS_trans_sf"/>
</dbReference>
<feature type="transmembrane region" description="Helical" evidence="7">
    <location>
        <begin position="293"/>
        <end position="319"/>
    </location>
</feature>
<accession>A0A1L9TU34</accession>
<feature type="transmembrane region" description="Helical" evidence="7">
    <location>
        <begin position="453"/>
        <end position="474"/>
    </location>
</feature>
<evidence type="ECO:0000313" key="9">
    <source>
        <dbReference type="Proteomes" id="UP000184356"/>
    </source>
</evidence>
<keyword evidence="5 7" id="KW-1133">Transmembrane helix</keyword>
<dbReference type="AlphaFoldDB" id="A0A1L9TU34"/>
<dbReference type="SUPFAM" id="SSF103473">
    <property type="entry name" value="MFS general substrate transporter"/>
    <property type="match status" value="1"/>
</dbReference>
<proteinExistence type="inferred from homology"/>
<comment type="function">
    <text evidence="7">May be involved in iron transport and iron homeostasis.</text>
</comment>
<dbReference type="Proteomes" id="UP000184356">
    <property type="component" value="Unassembled WGS sequence"/>
</dbReference>
<evidence type="ECO:0000256" key="7">
    <source>
        <dbReference type="RuleBase" id="RU365065"/>
    </source>
</evidence>
<dbReference type="InterPro" id="IPR009716">
    <property type="entry name" value="Ferroportin-1"/>
</dbReference>
<dbReference type="PANTHER" id="PTHR11660">
    <property type="entry name" value="SOLUTE CARRIER FAMILY 40 MEMBER"/>
    <property type="match status" value="1"/>
</dbReference>
<keyword evidence="6 7" id="KW-0472">Membrane</keyword>
<organism evidence="8 9">
    <name type="scientific">Aspergillus sydowii CBS 593.65</name>
    <dbReference type="NCBI Taxonomy" id="1036612"/>
    <lineage>
        <taxon>Eukaryota</taxon>
        <taxon>Fungi</taxon>
        <taxon>Dikarya</taxon>
        <taxon>Ascomycota</taxon>
        <taxon>Pezizomycotina</taxon>
        <taxon>Eurotiomycetes</taxon>
        <taxon>Eurotiomycetidae</taxon>
        <taxon>Eurotiales</taxon>
        <taxon>Aspergillaceae</taxon>
        <taxon>Aspergillus</taxon>
        <taxon>Aspergillus subgen. Nidulantes</taxon>
    </lineage>
</organism>
<keyword evidence="9" id="KW-1185">Reference proteome</keyword>
<evidence type="ECO:0000256" key="3">
    <source>
        <dbReference type="ARBA" id="ARBA00022448"/>
    </source>
</evidence>
<dbReference type="OrthoDB" id="648861at2759"/>
<feature type="transmembrane region" description="Helical" evidence="7">
    <location>
        <begin position="358"/>
        <end position="378"/>
    </location>
</feature>
<evidence type="ECO:0000256" key="4">
    <source>
        <dbReference type="ARBA" id="ARBA00022692"/>
    </source>
</evidence>
<sequence length="481" mass="52992">MAANSEGQPPPDEQSLLLPQAESAVLGKDNDAGRNSVPARITYGLYISHFLSTWNSRVFEFGAVLFLASIYPGTLLPMSIYALSRGLSAILFAPAVGHYIDARNRLHVVRSSIVLQRLVVAASCGIFFLLSIGLQMAQAVDKSLLGFLALLACIEKLGAIMNLVAVERDWVVVIAGEDSEGLKTMNAQMRRIDLVCNLVGPLFIASIDSISTERAIMVNFVMNINSVVVEYFSIAKVYYEVPGLQEPKETTSHRPSNTEQVLRPPLFTRLCSRFCSLARNIMADFRSYSRHHLFLPSFTGAILYLTVLSFSGQMVTWLLSTGYDSAQIALARTFSVAFEMLATWVAPWLMGRIGPIRAGLWFASWQITCLASGMAIFWKLSAYPLISASALVGGTILSRVGLWGFDLCVQIMVQEGVEAEARGSFSTTEAAWQNFFEICSYICTIVFSRPDQFQWPALISTVSVGVAGLLYALFCRMQRDI</sequence>
<comment type="subcellular location">
    <subcellularLocation>
        <location evidence="1 7">Membrane</location>
        <topology evidence="1 7">Multi-pass membrane protein</topology>
    </subcellularLocation>
</comment>
<protein>
    <recommendedName>
        <fullName evidence="7">Solute carrier family 40 member</fullName>
    </recommendedName>
</protein>
<reference evidence="9" key="1">
    <citation type="journal article" date="2017" name="Genome Biol.">
        <title>Comparative genomics reveals high biological diversity and specific adaptations in the industrially and medically important fungal genus Aspergillus.</title>
        <authorList>
            <person name="de Vries R.P."/>
            <person name="Riley R."/>
            <person name="Wiebenga A."/>
            <person name="Aguilar-Osorio G."/>
            <person name="Amillis S."/>
            <person name="Uchima C.A."/>
            <person name="Anderluh G."/>
            <person name="Asadollahi M."/>
            <person name="Askin M."/>
            <person name="Barry K."/>
            <person name="Battaglia E."/>
            <person name="Bayram O."/>
            <person name="Benocci T."/>
            <person name="Braus-Stromeyer S.A."/>
            <person name="Caldana C."/>
            <person name="Canovas D."/>
            <person name="Cerqueira G.C."/>
            <person name="Chen F."/>
            <person name="Chen W."/>
            <person name="Choi C."/>
            <person name="Clum A."/>
            <person name="Dos Santos R.A."/>
            <person name="Damasio A.R."/>
            <person name="Diallinas G."/>
            <person name="Emri T."/>
            <person name="Fekete E."/>
            <person name="Flipphi M."/>
            <person name="Freyberg S."/>
            <person name="Gallo A."/>
            <person name="Gournas C."/>
            <person name="Habgood R."/>
            <person name="Hainaut M."/>
            <person name="Harispe M.L."/>
            <person name="Henrissat B."/>
            <person name="Hilden K.S."/>
            <person name="Hope R."/>
            <person name="Hossain A."/>
            <person name="Karabika E."/>
            <person name="Karaffa L."/>
            <person name="Karanyi Z."/>
            <person name="Krasevec N."/>
            <person name="Kuo A."/>
            <person name="Kusch H."/>
            <person name="LaButti K."/>
            <person name="Lagendijk E.L."/>
            <person name="Lapidus A."/>
            <person name="Levasseur A."/>
            <person name="Lindquist E."/>
            <person name="Lipzen A."/>
            <person name="Logrieco A.F."/>
            <person name="MacCabe A."/>
            <person name="Maekelae M.R."/>
            <person name="Malavazi I."/>
            <person name="Melin P."/>
            <person name="Meyer V."/>
            <person name="Mielnichuk N."/>
            <person name="Miskei M."/>
            <person name="Molnar A.P."/>
            <person name="Mule G."/>
            <person name="Ngan C.Y."/>
            <person name="Orejas M."/>
            <person name="Orosz E."/>
            <person name="Ouedraogo J.P."/>
            <person name="Overkamp K.M."/>
            <person name="Park H.-S."/>
            <person name="Perrone G."/>
            <person name="Piumi F."/>
            <person name="Punt P.J."/>
            <person name="Ram A.F."/>
            <person name="Ramon A."/>
            <person name="Rauscher S."/>
            <person name="Record E."/>
            <person name="Riano-Pachon D.M."/>
            <person name="Robert V."/>
            <person name="Roehrig J."/>
            <person name="Ruller R."/>
            <person name="Salamov A."/>
            <person name="Salih N.S."/>
            <person name="Samson R.A."/>
            <person name="Sandor E."/>
            <person name="Sanguinetti M."/>
            <person name="Schuetze T."/>
            <person name="Sepcic K."/>
            <person name="Shelest E."/>
            <person name="Sherlock G."/>
            <person name="Sophianopoulou V."/>
            <person name="Squina F.M."/>
            <person name="Sun H."/>
            <person name="Susca A."/>
            <person name="Todd R.B."/>
            <person name="Tsang A."/>
            <person name="Unkles S.E."/>
            <person name="van de Wiele N."/>
            <person name="van Rossen-Uffink D."/>
            <person name="Oliveira J.V."/>
            <person name="Vesth T.C."/>
            <person name="Visser J."/>
            <person name="Yu J.-H."/>
            <person name="Zhou M."/>
            <person name="Andersen M.R."/>
            <person name="Archer D.B."/>
            <person name="Baker S.E."/>
            <person name="Benoit I."/>
            <person name="Brakhage A.A."/>
            <person name="Braus G.H."/>
            <person name="Fischer R."/>
            <person name="Frisvad J.C."/>
            <person name="Goldman G.H."/>
            <person name="Houbraken J."/>
            <person name="Oakley B."/>
            <person name="Pocsi I."/>
            <person name="Scazzocchio C."/>
            <person name="Seiboth B."/>
            <person name="vanKuyk P.A."/>
            <person name="Wortman J."/>
            <person name="Dyer P.S."/>
            <person name="Grigoriev I.V."/>
        </authorList>
    </citation>
    <scope>NUCLEOTIDE SEQUENCE [LARGE SCALE GENOMIC DNA]</scope>
    <source>
        <strain evidence="9">CBS 593.65</strain>
    </source>
</reference>
<evidence type="ECO:0000256" key="5">
    <source>
        <dbReference type="ARBA" id="ARBA00022989"/>
    </source>
</evidence>